<feature type="domain" description="DUF1549" evidence="2">
    <location>
        <begin position="234"/>
        <end position="404"/>
    </location>
</feature>
<feature type="domain" description="DUF1553" evidence="3">
    <location>
        <begin position="453"/>
        <end position="679"/>
    </location>
</feature>
<dbReference type="InterPro" id="IPR033803">
    <property type="entry name" value="CBD-like_Golvesin-Xly"/>
</dbReference>
<sequence length="707" mass="78920">MALRRFALVLLTACLAGPHLTQAADVLDVSKLPGILIDDAAALKEGAWHDSTHTSPFVGQGYLHSGTSAMADSKAPKSLTFATVVPEAGEYEVFLAFNGGSNRAQQAPIIIQHQNGESRQRINQRPGPQGPGAFQSLGKYHFPSDEKAVVKITNDEPDGIIIADAVLLVAVKDLPKLEKFEAKTVEPGDKNAKQQSEELATAPPFERVETTGLRTLTSRELDELIEEVAMVDDPTPLVDDETFLRRVTIDVIGRVPTETEWQTFLNDPAADKRAKLIDRLLASEEFGANWANYWSDVFSYRTPQPELTFLSYDVPKQWIAQQLNNGTGWDQVAYQMLTGIGKVADNPAAFYVGYHQADVSRLAGESTRIFLGAQIQCAECHDHPFVNIPQERFHQMAAFFVRTKAEVPWNDSTQIVVKSKPSGEHKMPESKQIMLPAVFDGDPLPENTTDLDRRTELAKWVVAPQNPLFAKAYVNRVWDRLMDRPFCEPVDEITELAGYPTLPEVHNAVAEHFIANKYDSKAVLRLILNSQAYQRQLPQDDAHPRQLEASAPEKLRSDEIFASLAAAIDLPNVQGEARKPSGAERFPPPPKSTQDLVRDAFGYDPSLGDQFRPQTMQQAMFMMNNRQLQAQIAADEKARTKLAQILADTPNDDEAIERLFVNVLARRPTAKDVEISRDYLKQVDDRRAAFEDLLWSLINSAEFTTRR</sequence>
<accession>A0A2S8GHW7</accession>
<dbReference type="Proteomes" id="UP000237819">
    <property type="component" value="Unassembled WGS sequence"/>
</dbReference>
<dbReference type="OrthoDB" id="289126at2"/>
<organism evidence="5 6">
    <name type="scientific">Blastopirellula marina</name>
    <dbReference type="NCBI Taxonomy" id="124"/>
    <lineage>
        <taxon>Bacteria</taxon>
        <taxon>Pseudomonadati</taxon>
        <taxon>Planctomycetota</taxon>
        <taxon>Planctomycetia</taxon>
        <taxon>Pirellulales</taxon>
        <taxon>Pirellulaceae</taxon>
        <taxon>Blastopirellula</taxon>
    </lineage>
</organism>
<dbReference type="AlphaFoldDB" id="A0A2S8GHW7"/>
<proteinExistence type="predicted"/>
<name>A0A2S8GHW7_9BACT</name>
<dbReference type="Pfam" id="PF07587">
    <property type="entry name" value="PSD1"/>
    <property type="match status" value="1"/>
</dbReference>
<evidence type="ECO:0000256" key="1">
    <source>
        <dbReference type="SAM" id="SignalP"/>
    </source>
</evidence>
<dbReference type="PANTHER" id="PTHR35889:SF3">
    <property type="entry name" value="F-BOX DOMAIN-CONTAINING PROTEIN"/>
    <property type="match status" value="1"/>
</dbReference>
<dbReference type="Pfam" id="PF25275">
    <property type="entry name" value="Golvesin_C"/>
    <property type="match status" value="1"/>
</dbReference>
<comment type="caution">
    <text evidence="5">The sequence shown here is derived from an EMBL/GenBank/DDBJ whole genome shotgun (WGS) entry which is preliminary data.</text>
</comment>
<dbReference type="Pfam" id="PF07583">
    <property type="entry name" value="PSCyt2"/>
    <property type="match status" value="1"/>
</dbReference>
<keyword evidence="1" id="KW-0732">Signal</keyword>
<feature type="domain" description="Golvesin/Xly CBD-like" evidence="4">
    <location>
        <begin position="41"/>
        <end position="169"/>
    </location>
</feature>
<evidence type="ECO:0000259" key="2">
    <source>
        <dbReference type="Pfam" id="PF07583"/>
    </source>
</evidence>
<reference evidence="5 6" key="1">
    <citation type="submission" date="2018-02" db="EMBL/GenBank/DDBJ databases">
        <title>Comparative genomes isolates from brazilian mangrove.</title>
        <authorList>
            <person name="Araujo J.E."/>
            <person name="Taketani R.G."/>
            <person name="Silva M.C.P."/>
            <person name="Loureco M.V."/>
            <person name="Andreote F.D."/>
        </authorList>
    </citation>
    <scope>NUCLEOTIDE SEQUENCE [LARGE SCALE GENOMIC DNA]</scope>
    <source>
        <strain evidence="5 6">Nap-Phe MGV</strain>
    </source>
</reference>
<evidence type="ECO:0000259" key="3">
    <source>
        <dbReference type="Pfam" id="PF07587"/>
    </source>
</evidence>
<dbReference type="InterPro" id="IPR022655">
    <property type="entry name" value="DUF1553"/>
</dbReference>
<gene>
    <name evidence="5" type="ORF">C5Y93_21155</name>
</gene>
<evidence type="ECO:0000313" key="6">
    <source>
        <dbReference type="Proteomes" id="UP000237819"/>
    </source>
</evidence>
<feature type="signal peptide" evidence="1">
    <location>
        <begin position="1"/>
        <end position="23"/>
    </location>
</feature>
<evidence type="ECO:0000259" key="4">
    <source>
        <dbReference type="Pfam" id="PF25275"/>
    </source>
</evidence>
<evidence type="ECO:0008006" key="7">
    <source>
        <dbReference type="Google" id="ProtNLM"/>
    </source>
</evidence>
<protein>
    <recommendedName>
        <fullName evidence="7">Xanthan lyase</fullName>
    </recommendedName>
</protein>
<dbReference type="EMBL" id="PUHZ01000021">
    <property type="protein sequence ID" value="PQO44052.1"/>
    <property type="molecule type" value="Genomic_DNA"/>
</dbReference>
<dbReference type="RefSeq" id="WP_105337451.1">
    <property type="nucleotide sequence ID" value="NZ_PUHZ01000021.1"/>
</dbReference>
<feature type="chain" id="PRO_5015610784" description="Xanthan lyase" evidence="1">
    <location>
        <begin position="24"/>
        <end position="707"/>
    </location>
</feature>
<dbReference type="InterPro" id="IPR011444">
    <property type="entry name" value="DUF1549"/>
</dbReference>
<dbReference type="PANTHER" id="PTHR35889">
    <property type="entry name" value="CYCLOINULO-OLIGOSACCHARIDE FRUCTANOTRANSFERASE-RELATED"/>
    <property type="match status" value="1"/>
</dbReference>
<evidence type="ECO:0000313" key="5">
    <source>
        <dbReference type="EMBL" id="PQO44052.1"/>
    </source>
</evidence>